<name>A0A4R2KSI0_9GAMM</name>
<keyword evidence="3" id="KW-1185">Reference proteome</keyword>
<dbReference type="PANTHER" id="PTHR43591">
    <property type="entry name" value="METHYLTRANSFERASE"/>
    <property type="match status" value="1"/>
</dbReference>
<dbReference type="CDD" id="cd02440">
    <property type="entry name" value="AdoMet_MTases"/>
    <property type="match status" value="1"/>
</dbReference>
<dbReference type="AlphaFoldDB" id="A0A4R2KSI0"/>
<evidence type="ECO:0000313" key="2">
    <source>
        <dbReference type="EMBL" id="TCO76714.1"/>
    </source>
</evidence>
<dbReference type="Gene3D" id="3.40.50.150">
    <property type="entry name" value="Vaccinia Virus protein VP39"/>
    <property type="match status" value="1"/>
</dbReference>
<keyword evidence="2" id="KW-0808">Transferase</keyword>
<keyword evidence="2" id="KW-0489">Methyltransferase</keyword>
<protein>
    <submittedName>
        <fullName evidence="2">Methyltransferase family protein</fullName>
    </submittedName>
</protein>
<dbReference type="SUPFAM" id="SSF53335">
    <property type="entry name" value="S-adenosyl-L-methionine-dependent methyltransferases"/>
    <property type="match status" value="1"/>
</dbReference>
<dbReference type="Pfam" id="PF13649">
    <property type="entry name" value="Methyltransf_25"/>
    <property type="match status" value="1"/>
</dbReference>
<reference evidence="2 3" key="1">
    <citation type="submission" date="2019-03" db="EMBL/GenBank/DDBJ databases">
        <title>Genomic Encyclopedia of Type Strains, Phase IV (KMG-IV): sequencing the most valuable type-strain genomes for metagenomic binning, comparative biology and taxonomic classification.</title>
        <authorList>
            <person name="Goeker M."/>
        </authorList>
    </citation>
    <scope>NUCLEOTIDE SEQUENCE [LARGE SCALE GENOMIC DNA]</scope>
    <source>
        <strain evidence="2 3">DSM 23344</strain>
    </source>
</reference>
<sequence>MADLGKLHQYARSMRRDAWCEAFVQFAASGENPLGLPAFPTEDIQRLTNSQANAETMRGAADFYRIFDETLMAHPGTTGRLLDFGAGWGRITRLLLRSLPPEAITAVDVDDRLVDAGATQLPGIEFLRMESGDRLPFADASFAVVIANSVFSHLSEAAHHFYVSEIARILSPGGLFVGTTLSLRTYRTWLEQAAYRDWITGLLGEPDAVLASLANREFVYARSGRWTDYGIALLPEGYVQERWRPHFSLIATRDDYKQDVNVARTPAQ</sequence>
<accession>A0A4R2KSI0</accession>
<comment type="caution">
    <text evidence="2">The sequence shown here is derived from an EMBL/GenBank/DDBJ whole genome shotgun (WGS) entry which is preliminary data.</text>
</comment>
<gene>
    <name evidence="2" type="ORF">EV688_104168</name>
</gene>
<evidence type="ECO:0000313" key="3">
    <source>
        <dbReference type="Proteomes" id="UP000294980"/>
    </source>
</evidence>
<organism evidence="2 3">
    <name type="scientific">Chromatocurvus halotolerans</name>
    <dbReference type="NCBI Taxonomy" id="1132028"/>
    <lineage>
        <taxon>Bacteria</taxon>
        <taxon>Pseudomonadati</taxon>
        <taxon>Pseudomonadota</taxon>
        <taxon>Gammaproteobacteria</taxon>
        <taxon>Cellvibrionales</taxon>
        <taxon>Halieaceae</taxon>
        <taxon>Chromatocurvus</taxon>
    </lineage>
</organism>
<dbReference type="OrthoDB" id="9760689at2"/>
<proteinExistence type="predicted"/>
<dbReference type="InterPro" id="IPR029063">
    <property type="entry name" value="SAM-dependent_MTases_sf"/>
</dbReference>
<dbReference type="GO" id="GO:0008168">
    <property type="term" value="F:methyltransferase activity"/>
    <property type="evidence" value="ECO:0007669"/>
    <property type="project" value="UniProtKB-KW"/>
</dbReference>
<dbReference type="GO" id="GO:0032259">
    <property type="term" value="P:methylation"/>
    <property type="evidence" value="ECO:0007669"/>
    <property type="project" value="UniProtKB-KW"/>
</dbReference>
<dbReference type="InterPro" id="IPR041698">
    <property type="entry name" value="Methyltransf_25"/>
</dbReference>
<feature type="domain" description="Methyltransferase" evidence="1">
    <location>
        <begin position="82"/>
        <end position="174"/>
    </location>
</feature>
<dbReference type="Proteomes" id="UP000294980">
    <property type="component" value="Unassembled WGS sequence"/>
</dbReference>
<dbReference type="RefSeq" id="WP_117315022.1">
    <property type="nucleotide sequence ID" value="NZ_QQSW01000002.1"/>
</dbReference>
<dbReference type="EMBL" id="SLWX01000004">
    <property type="protein sequence ID" value="TCO76714.1"/>
    <property type="molecule type" value="Genomic_DNA"/>
</dbReference>
<evidence type="ECO:0000259" key="1">
    <source>
        <dbReference type="Pfam" id="PF13649"/>
    </source>
</evidence>